<evidence type="ECO:0000256" key="1">
    <source>
        <dbReference type="ARBA" id="ARBA00000085"/>
    </source>
</evidence>
<evidence type="ECO:0000259" key="16">
    <source>
        <dbReference type="PROSITE" id="PS50885"/>
    </source>
</evidence>
<feature type="transmembrane region" description="Helical" evidence="14">
    <location>
        <begin position="317"/>
        <end position="337"/>
    </location>
</feature>
<dbReference type="FunFam" id="1.10.287.130:FF:000008">
    <property type="entry name" value="Two-component sensor histidine kinase"/>
    <property type="match status" value="1"/>
</dbReference>
<dbReference type="Gene3D" id="3.30.565.10">
    <property type="entry name" value="Histidine kinase-like ATPase, C-terminal domain"/>
    <property type="match status" value="1"/>
</dbReference>
<dbReference type="Pfam" id="PF00512">
    <property type="entry name" value="HisKA"/>
    <property type="match status" value="1"/>
</dbReference>
<keyword evidence="18" id="KW-1185">Reference proteome</keyword>
<evidence type="ECO:0000313" key="18">
    <source>
        <dbReference type="Proteomes" id="UP001139179"/>
    </source>
</evidence>
<gene>
    <name evidence="17" type="ORF">M3202_15095</name>
</gene>
<organism evidence="17 18">
    <name type="scientific">Halalkalibacter oceani</name>
    <dbReference type="NCBI Taxonomy" id="1653776"/>
    <lineage>
        <taxon>Bacteria</taxon>
        <taxon>Bacillati</taxon>
        <taxon>Bacillota</taxon>
        <taxon>Bacilli</taxon>
        <taxon>Bacillales</taxon>
        <taxon>Bacillaceae</taxon>
        <taxon>Halalkalibacter</taxon>
    </lineage>
</organism>
<dbReference type="CDD" id="cd00082">
    <property type="entry name" value="HisKA"/>
    <property type="match status" value="1"/>
</dbReference>
<dbReference type="PROSITE" id="PS50885">
    <property type="entry name" value="HAMP"/>
    <property type="match status" value="1"/>
</dbReference>
<dbReference type="RefSeq" id="WP_251224149.1">
    <property type="nucleotide sequence ID" value="NZ_JAMBOL010000014.1"/>
</dbReference>
<dbReference type="InterPro" id="IPR036097">
    <property type="entry name" value="HisK_dim/P_sf"/>
</dbReference>
<dbReference type="InterPro" id="IPR050398">
    <property type="entry name" value="HssS/ArlS-like"/>
</dbReference>
<dbReference type="InterPro" id="IPR004358">
    <property type="entry name" value="Sig_transdc_His_kin-like_C"/>
</dbReference>
<evidence type="ECO:0000256" key="2">
    <source>
        <dbReference type="ARBA" id="ARBA00004651"/>
    </source>
</evidence>
<dbReference type="SMART" id="SM00387">
    <property type="entry name" value="HATPase_c"/>
    <property type="match status" value="1"/>
</dbReference>
<dbReference type="GO" id="GO:0005524">
    <property type="term" value="F:ATP binding"/>
    <property type="evidence" value="ECO:0007669"/>
    <property type="project" value="UniProtKB-KW"/>
</dbReference>
<dbReference type="SUPFAM" id="SSF55874">
    <property type="entry name" value="ATPase domain of HSP90 chaperone/DNA topoisomerase II/histidine kinase"/>
    <property type="match status" value="1"/>
</dbReference>
<accession>A0A9X2DS21</accession>
<keyword evidence="13 14" id="KW-0472">Membrane</keyword>
<sequence length="741" mass="84726">MDIKWKNRVRVGIWLLLIAFGVSGMMAGLVFSSEYTKKSYFETDEFDYELAQFISYLHLFELNDLSREEAKERITVSQEEIEEHRYRYGDLTEQISSINAQYEADIQFAQSEGNEELASAYREERDAKIEDITLNFNSDEHIEAKIRNMKARQVDQYYQELERERAAFLTYKSIFTYYLEDTGTGNIYTNTTLNIADFDQVFSTDKMIFMKRYSGENGEYLPMDGQLVHADDGFPLFSYADMGNIEGVIGIPKDRTNNFIMESYDHYQQTQWLLAGYFSLGLLLTCAMIFRRKRIPFKEVLPYQKGLELYKRMPQDAGVILFIILVFLALDFVDSLARKPLGYSLSYNLYYMLEGFIINWLLAAVLIGLCLVQGSYLLTVAKEKDEWGLYWERTLLCRIIRAITETFSNRKVGTQMSFLLGMIYLMGFGAIFIGVEPTLVIPYAIVLFLVGGPLMLWLLKQVGYFNKIVSHAATVATGAVTADLPVKGKSALSELADAMNKMKDGVQASQLEQAKSERLKSELITNVSHDLRTPLTSIITYTELLKAPDTTSEDRQAYIEIIDRKSKRLKVLIDDLFEASKMASGNIELVRERADIVQLLQQTLAEHNETIQASTLQFRVTHEQTHVFAFVDGQKLWRVFDNVIANILHYSLEHTRVYISSKRENGQVIITFKNVTKYELGDNSEELFERFKRGDASRHTEGSGLGLAIAKSIIDLHGGSLTIEVDGDLFKVIVVLDALDR</sequence>
<evidence type="ECO:0000256" key="6">
    <source>
        <dbReference type="ARBA" id="ARBA00022679"/>
    </source>
</evidence>
<evidence type="ECO:0000313" key="17">
    <source>
        <dbReference type="EMBL" id="MCM3715397.1"/>
    </source>
</evidence>
<keyword evidence="11 14" id="KW-1133">Transmembrane helix</keyword>
<dbReference type="PANTHER" id="PTHR45528">
    <property type="entry name" value="SENSOR HISTIDINE KINASE CPXA"/>
    <property type="match status" value="1"/>
</dbReference>
<keyword evidence="8" id="KW-0547">Nucleotide-binding</keyword>
<dbReference type="InterPro" id="IPR003660">
    <property type="entry name" value="HAMP_dom"/>
</dbReference>
<evidence type="ECO:0000256" key="5">
    <source>
        <dbReference type="ARBA" id="ARBA00022553"/>
    </source>
</evidence>
<dbReference type="Gene3D" id="1.10.287.130">
    <property type="match status" value="1"/>
</dbReference>
<dbReference type="AlphaFoldDB" id="A0A9X2DS21"/>
<dbReference type="SMART" id="SM00304">
    <property type="entry name" value="HAMP"/>
    <property type="match status" value="1"/>
</dbReference>
<keyword evidence="9 17" id="KW-0418">Kinase</keyword>
<protein>
    <recommendedName>
        <fullName evidence="3">histidine kinase</fullName>
        <ecNumber evidence="3">2.7.13.3</ecNumber>
    </recommendedName>
</protein>
<evidence type="ECO:0000256" key="8">
    <source>
        <dbReference type="ARBA" id="ARBA00022741"/>
    </source>
</evidence>
<dbReference type="GO" id="GO:0000155">
    <property type="term" value="F:phosphorelay sensor kinase activity"/>
    <property type="evidence" value="ECO:0007669"/>
    <property type="project" value="InterPro"/>
</dbReference>
<dbReference type="SUPFAM" id="SSF47384">
    <property type="entry name" value="Homodimeric domain of signal transducing histidine kinase"/>
    <property type="match status" value="1"/>
</dbReference>
<feature type="domain" description="Histidine kinase" evidence="15">
    <location>
        <begin position="526"/>
        <end position="740"/>
    </location>
</feature>
<comment type="catalytic activity">
    <reaction evidence="1">
        <text>ATP + protein L-histidine = ADP + protein N-phospho-L-histidine.</text>
        <dbReference type="EC" id="2.7.13.3"/>
    </reaction>
</comment>
<keyword evidence="12" id="KW-0902">Two-component regulatory system</keyword>
<dbReference type="InterPro" id="IPR003661">
    <property type="entry name" value="HisK_dim/P_dom"/>
</dbReference>
<reference evidence="17" key="1">
    <citation type="submission" date="2022-05" db="EMBL/GenBank/DDBJ databases">
        <title>Comparative Genomics of Spacecraft Associated Microbes.</title>
        <authorList>
            <person name="Tran M.T."/>
            <person name="Wright A."/>
            <person name="Seuylemezian A."/>
            <person name="Eisen J."/>
            <person name="Coil D."/>
        </authorList>
    </citation>
    <scope>NUCLEOTIDE SEQUENCE</scope>
    <source>
        <strain evidence="17">214.1.1</strain>
    </source>
</reference>
<feature type="domain" description="HAMP" evidence="16">
    <location>
        <begin position="466"/>
        <end position="511"/>
    </location>
</feature>
<feature type="transmembrane region" description="Helical" evidence="14">
    <location>
        <begin position="441"/>
        <end position="459"/>
    </location>
</feature>
<dbReference type="EC" id="2.7.13.3" evidence="3"/>
<feature type="transmembrane region" description="Helical" evidence="14">
    <location>
        <begin position="272"/>
        <end position="290"/>
    </location>
</feature>
<keyword evidence="5" id="KW-0597">Phosphoprotein</keyword>
<evidence type="ECO:0000256" key="13">
    <source>
        <dbReference type="ARBA" id="ARBA00023136"/>
    </source>
</evidence>
<evidence type="ECO:0000259" key="15">
    <source>
        <dbReference type="PROSITE" id="PS50109"/>
    </source>
</evidence>
<evidence type="ECO:0000256" key="4">
    <source>
        <dbReference type="ARBA" id="ARBA00022475"/>
    </source>
</evidence>
<dbReference type="SMART" id="SM00388">
    <property type="entry name" value="HisKA"/>
    <property type="match status" value="1"/>
</dbReference>
<keyword evidence="6" id="KW-0808">Transferase</keyword>
<dbReference type="GO" id="GO:0005886">
    <property type="term" value="C:plasma membrane"/>
    <property type="evidence" value="ECO:0007669"/>
    <property type="project" value="UniProtKB-SubCell"/>
</dbReference>
<evidence type="ECO:0000256" key="10">
    <source>
        <dbReference type="ARBA" id="ARBA00022840"/>
    </source>
</evidence>
<evidence type="ECO:0000256" key="12">
    <source>
        <dbReference type="ARBA" id="ARBA00023012"/>
    </source>
</evidence>
<comment type="subcellular location">
    <subcellularLocation>
        <location evidence="2">Cell membrane</location>
        <topology evidence="2">Multi-pass membrane protein</topology>
    </subcellularLocation>
</comment>
<dbReference type="PANTHER" id="PTHR45528:SF1">
    <property type="entry name" value="SENSOR HISTIDINE KINASE CPXA"/>
    <property type="match status" value="1"/>
</dbReference>
<comment type="caution">
    <text evidence="17">The sequence shown here is derived from an EMBL/GenBank/DDBJ whole genome shotgun (WGS) entry which is preliminary data.</text>
</comment>
<dbReference type="InterPro" id="IPR003594">
    <property type="entry name" value="HATPase_dom"/>
</dbReference>
<dbReference type="InterPro" id="IPR005467">
    <property type="entry name" value="His_kinase_dom"/>
</dbReference>
<dbReference type="InterPro" id="IPR036890">
    <property type="entry name" value="HATPase_C_sf"/>
</dbReference>
<keyword evidence="7 14" id="KW-0812">Transmembrane</keyword>
<evidence type="ECO:0000256" key="11">
    <source>
        <dbReference type="ARBA" id="ARBA00022989"/>
    </source>
</evidence>
<dbReference type="Pfam" id="PF02518">
    <property type="entry name" value="HATPase_c"/>
    <property type="match status" value="1"/>
</dbReference>
<dbReference type="PROSITE" id="PS50109">
    <property type="entry name" value="HIS_KIN"/>
    <property type="match status" value="1"/>
</dbReference>
<evidence type="ECO:0000256" key="3">
    <source>
        <dbReference type="ARBA" id="ARBA00012438"/>
    </source>
</evidence>
<feature type="transmembrane region" description="Helical" evidence="14">
    <location>
        <begin position="357"/>
        <end position="378"/>
    </location>
</feature>
<evidence type="ECO:0000256" key="9">
    <source>
        <dbReference type="ARBA" id="ARBA00022777"/>
    </source>
</evidence>
<evidence type="ECO:0000256" key="7">
    <source>
        <dbReference type="ARBA" id="ARBA00022692"/>
    </source>
</evidence>
<dbReference type="Proteomes" id="UP001139179">
    <property type="component" value="Unassembled WGS sequence"/>
</dbReference>
<evidence type="ECO:0000256" key="14">
    <source>
        <dbReference type="SAM" id="Phobius"/>
    </source>
</evidence>
<keyword evidence="10" id="KW-0067">ATP-binding</keyword>
<keyword evidence="4" id="KW-1003">Cell membrane</keyword>
<feature type="transmembrane region" description="Helical" evidence="14">
    <location>
        <begin position="416"/>
        <end position="435"/>
    </location>
</feature>
<dbReference type="PRINTS" id="PR00344">
    <property type="entry name" value="BCTRLSENSOR"/>
</dbReference>
<dbReference type="EMBL" id="JAMBOL010000014">
    <property type="protein sequence ID" value="MCM3715397.1"/>
    <property type="molecule type" value="Genomic_DNA"/>
</dbReference>
<proteinExistence type="predicted"/>
<name>A0A9X2DS21_9BACI</name>